<reference evidence="1" key="1">
    <citation type="submission" date="2014-05" db="EMBL/GenBank/DDBJ databases">
        <authorList>
            <person name="Chronopoulou M."/>
        </authorList>
    </citation>
    <scope>NUCLEOTIDE SEQUENCE</scope>
    <source>
        <tissue evidence="1">Whole organism</tissue>
    </source>
</reference>
<dbReference type="EMBL" id="HACA01028054">
    <property type="protein sequence ID" value="CDW45415.1"/>
    <property type="molecule type" value="Transcribed_RNA"/>
</dbReference>
<proteinExistence type="predicted"/>
<organism evidence="1">
    <name type="scientific">Lepeophtheirus salmonis</name>
    <name type="common">Salmon louse</name>
    <name type="synonym">Caligus salmonis</name>
    <dbReference type="NCBI Taxonomy" id="72036"/>
    <lineage>
        <taxon>Eukaryota</taxon>
        <taxon>Metazoa</taxon>
        <taxon>Ecdysozoa</taxon>
        <taxon>Arthropoda</taxon>
        <taxon>Crustacea</taxon>
        <taxon>Multicrustacea</taxon>
        <taxon>Hexanauplia</taxon>
        <taxon>Copepoda</taxon>
        <taxon>Siphonostomatoida</taxon>
        <taxon>Caligidae</taxon>
        <taxon>Lepeophtheirus</taxon>
    </lineage>
</organism>
<dbReference type="AlphaFoldDB" id="A0A0K2V542"/>
<accession>A0A0K2V542</accession>
<evidence type="ECO:0000313" key="1">
    <source>
        <dbReference type="EMBL" id="CDW45415.1"/>
    </source>
</evidence>
<protein>
    <submittedName>
        <fullName evidence="1">Uncharacterized protein</fullName>
    </submittedName>
</protein>
<sequence>MSFWSSWNQFSIFIPCDVGLRYSICFTVECNWFILRDSHRCWLFCDLRRSILS</sequence>
<name>A0A0K2V542_LEPSM</name>